<dbReference type="Pfam" id="PF01066">
    <property type="entry name" value="CDP-OH_P_transf"/>
    <property type="match status" value="1"/>
</dbReference>
<keyword evidence="1 3" id="KW-0808">Transferase</keyword>
<feature type="transmembrane region" description="Helical" evidence="2">
    <location>
        <begin position="61"/>
        <end position="78"/>
    </location>
</feature>
<evidence type="ECO:0000313" key="3">
    <source>
        <dbReference type="EMBL" id="AII17182.1"/>
    </source>
</evidence>
<proteinExistence type="predicted"/>
<keyword evidence="2" id="KW-0472">Membrane</keyword>
<keyword evidence="2" id="KW-0812">Transmembrane</keyword>
<dbReference type="KEGG" id="vg:20041754"/>
<feature type="transmembrane region" description="Helical" evidence="2">
    <location>
        <begin position="123"/>
        <end position="140"/>
    </location>
</feature>
<dbReference type="Proteomes" id="UP000028667">
    <property type="component" value="Segment"/>
</dbReference>
<dbReference type="PROSITE" id="PS00379">
    <property type="entry name" value="CDP_ALCOHOL_P_TRANSF"/>
    <property type="match status" value="1"/>
</dbReference>
<reference evidence="3 4" key="1">
    <citation type="journal article" date="2014" name="Virology">
        <title>Genome of brown tide virus (AaV), the little giant of the Megaviridae, elucidates NCLDV genome expansion and host-virus coevolution.</title>
        <authorList>
            <person name="Moniruzzaman M."/>
            <person name="LeCleir G.R."/>
            <person name="Brown C.M."/>
            <person name="Gobler C.J."/>
            <person name="Bidle K.D."/>
            <person name="Wilson W.H."/>
            <person name="Wilhelm S.W."/>
        </authorList>
    </citation>
    <scope>NUCLEOTIDE SEQUENCE [LARGE SCALE GENOMIC DNA]</scope>
    <source>
        <strain evidence="3">BtV-01</strain>
    </source>
</reference>
<dbReference type="RefSeq" id="YP_009052405.1">
    <property type="nucleotide sequence ID" value="NC_024697.1"/>
</dbReference>
<evidence type="ECO:0000256" key="1">
    <source>
        <dbReference type="ARBA" id="ARBA00022679"/>
    </source>
</evidence>
<gene>
    <name evidence="3" type="ORF">AaV_331</name>
</gene>
<organism evidence="3 4">
    <name type="scientific">Aureococcus anophagefferens virus</name>
    <dbReference type="NCBI Taxonomy" id="1474867"/>
    <lineage>
        <taxon>Viruses</taxon>
        <taxon>Varidnaviria</taxon>
        <taxon>Bamfordvirae</taxon>
        <taxon>Nucleocytoviricota</taxon>
        <taxon>Megaviricetes</taxon>
        <taxon>Imitervirales</taxon>
        <taxon>Schizomimiviridae</taxon>
        <taxon>Kratosvirus</taxon>
        <taxon>Kratosvirus quantuckense</taxon>
    </lineage>
</organism>
<evidence type="ECO:0000313" key="4">
    <source>
        <dbReference type="Proteomes" id="UP000028667"/>
    </source>
</evidence>
<name>A0A076FHD7_9VIRU</name>
<keyword evidence="2" id="KW-1133">Transmembrane helix</keyword>
<dbReference type="InterPro" id="IPR043130">
    <property type="entry name" value="CDP-OH_PTrfase_TM_dom"/>
</dbReference>
<sequence length="198" mass="22811">MMNDGRKIDRSMEDPIDNILIDISYQVGKVIKHIPYMSPNVITSLSLIFSLYAIYKIFNGFYVIGGILLFFGYFLDCLDGNFARSNNMVTDFGDYYDHISDITKYIFLISVILMLKIKVKTKALFLFSILIFCILSFIQIDCQEKNSKASKSNTLNFFVGGMCPHKNYIYKSRYFGTGMASLLKCLFIMNIEFINKIL</sequence>
<feature type="transmembrane region" description="Helical" evidence="2">
    <location>
        <begin position="174"/>
        <end position="194"/>
    </location>
</feature>
<accession>A0A076FHD7</accession>
<dbReference type="InterPro" id="IPR048254">
    <property type="entry name" value="CDP_ALCOHOL_P_TRANSF_CS"/>
</dbReference>
<keyword evidence="4" id="KW-1185">Reference proteome</keyword>
<dbReference type="GO" id="GO:0016780">
    <property type="term" value="F:phosphotransferase activity, for other substituted phosphate groups"/>
    <property type="evidence" value="ECO:0007669"/>
    <property type="project" value="InterPro"/>
</dbReference>
<dbReference type="GeneID" id="20041754"/>
<protein>
    <submittedName>
        <fullName evidence="3">Putative CDP-alcohol phosphatidyltransferase</fullName>
    </submittedName>
</protein>
<dbReference type="InterPro" id="IPR000462">
    <property type="entry name" value="CDP-OH_P_trans"/>
</dbReference>
<evidence type="ECO:0000256" key="2">
    <source>
        <dbReference type="SAM" id="Phobius"/>
    </source>
</evidence>
<dbReference type="Gene3D" id="1.20.120.1760">
    <property type="match status" value="1"/>
</dbReference>
<dbReference type="GO" id="GO:0016020">
    <property type="term" value="C:membrane"/>
    <property type="evidence" value="ECO:0007669"/>
    <property type="project" value="InterPro"/>
</dbReference>
<dbReference type="EMBL" id="KJ645900">
    <property type="protein sequence ID" value="AII17182.1"/>
    <property type="molecule type" value="Genomic_DNA"/>
</dbReference>
<dbReference type="GO" id="GO:0008654">
    <property type="term" value="P:phospholipid biosynthetic process"/>
    <property type="evidence" value="ECO:0007669"/>
    <property type="project" value="InterPro"/>
</dbReference>